<evidence type="ECO:0000256" key="6">
    <source>
        <dbReference type="ARBA" id="ARBA00022801"/>
    </source>
</evidence>
<dbReference type="EMBL" id="CP021641">
    <property type="protein sequence ID" value="ASR88621.1"/>
    <property type="molecule type" value="Genomic_DNA"/>
</dbReference>
<comment type="subcellular location">
    <subcellularLocation>
        <location evidence="12">Cytoplasm</location>
    </subcellularLocation>
    <text evidence="12">Associates with ribosomes.</text>
</comment>
<dbReference type="InterPro" id="IPR003593">
    <property type="entry name" value="AAA+_ATPase"/>
</dbReference>
<dbReference type="AlphaFoldDB" id="A0AB33CPW8"/>
<dbReference type="InterPro" id="IPR027417">
    <property type="entry name" value="P-loop_NTPase"/>
</dbReference>
<dbReference type="Gene3D" id="3.40.50.300">
    <property type="entry name" value="P-loop containing nucleotide triphosphate hydrolases"/>
    <property type="match status" value="2"/>
</dbReference>
<keyword evidence="5 12" id="KW-0227">DNA damage</keyword>
<dbReference type="Pfam" id="PF00005">
    <property type="entry name" value="ABC_tran"/>
    <property type="match status" value="2"/>
</dbReference>
<keyword evidence="8 12" id="KW-0238">DNA-binding</keyword>
<gene>
    <name evidence="12" type="primary">uup</name>
    <name evidence="15" type="ORF">AFA_03620</name>
</gene>
<feature type="binding site" evidence="12">
    <location>
        <begin position="318"/>
        <end position="325"/>
    </location>
    <ligand>
        <name>ATP</name>
        <dbReference type="ChEBI" id="CHEBI:30616"/>
        <label>2</label>
    </ligand>
</feature>
<keyword evidence="1" id="KW-1003">Cell membrane</keyword>
<dbReference type="InterPro" id="IPR003439">
    <property type="entry name" value="ABC_transporter-like_ATP-bd"/>
</dbReference>
<evidence type="ECO:0000313" key="15">
    <source>
        <dbReference type="EMBL" id="ASR88621.1"/>
    </source>
</evidence>
<dbReference type="CDD" id="cd03221">
    <property type="entry name" value="ABCF_EF-3"/>
    <property type="match status" value="2"/>
</dbReference>
<dbReference type="SUPFAM" id="SSF52540">
    <property type="entry name" value="P-loop containing nucleoside triphosphate hydrolases"/>
    <property type="match status" value="2"/>
</dbReference>
<dbReference type="HAMAP" id="MF_00848">
    <property type="entry name" value="Uup"/>
    <property type="match status" value="1"/>
</dbReference>
<protein>
    <recommendedName>
        <fullName evidence="12">ATP-binding protein Uup</fullName>
        <ecNumber evidence="12">3.6.1.-</ecNumber>
    </recommendedName>
</protein>
<dbReference type="PANTHER" id="PTHR42855:SF1">
    <property type="entry name" value="ABC TRANSPORTER DOMAIN-CONTAINING PROTEIN"/>
    <property type="match status" value="1"/>
</dbReference>
<feature type="binding site" evidence="12">
    <location>
        <begin position="38"/>
        <end position="45"/>
    </location>
    <ligand>
        <name>ATP</name>
        <dbReference type="ChEBI" id="CHEBI:30616"/>
        <label>1</label>
    </ligand>
</feature>
<dbReference type="InterPro" id="IPR032781">
    <property type="entry name" value="ABC_tran_Xtn"/>
</dbReference>
<evidence type="ECO:0000256" key="9">
    <source>
        <dbReference type="ARBA" id="ARBA00023204"/>
    </source>
</evidence>
<dbReference type="PANTHER" id="PTHR42855">
    <property type="entry name" value="ABC TRANSPORTER ATP-BINDING SUBUNIT"/>
    <property type="match status" value="1"/>
</dbReference>
<feature type="compositionally biased region" description="Low complexity" evidence="13">
    <location>
        <begin position="503"/>
        <end position="514"/>
    </location>
</feature>
<reference evidence="15 16" key="1">
    <citation type="submission" date="2017-05" db="EMBL/GenBank/DDBJ databases">
        <authorList>
            <person name="Qiu J.G."/>
            <person name="He J."/>
        </authorList>
    </citation>
    <scope>NUCLEOTIDE SEQUENCE [LARGE SCALE GENOMIC DNA]</scope>
    <source>
        <strain evidence="15 16">JQ135</strain>
    </source>
</reference>
<name>A0AB33CPW8_ALCFA</name>
<dbReference type="GO" id="GO:0016887">
    <property type="term" value="F:ATP hydrolysis activity"/>
    <property type="evidence" value="ECO:0007669"/>
    <property type="project" value="UniProtKB-UniRule"/>
</dbReference>
<comment type="function">
    <text evidence="12">Probably plays a role in ribosome assembly or function. May be involved in resolution of branched DNA intermediates that result from template switching in postreplication gaps. Binds DNA and has ATPase activity.</text>
</comment>
<keyword evidence="3 12" id="KW-0677">Repeat</keyword>
<dbReference type="InterPro" id="IPR017871">
    <property type="entry name" value="ABC_transporter-like_CS"/>
</dbReference>
<keyword evidence="9 12" id="KW-0234">DNA repair</keyword>
<dbReference type="PROSITE" id="PS50893">
    <property type="entry name" value="ABC_TRANSPORTER_2"/>
    <property type="match status" value="2"/>
</dbReference>
<dbReference type="EC" id="3.6.1.-" evidence="12"/>
<keyword evidence="6 12" id="KW-0378">Hydrolase</keyword>
<feature type="region of interest" description="Disordered" evidence="13">
    <location>
        <begin position="498"/>
        <end position="536"/>
    </location>
</feature>
<dbReference type="Proteomes" id="UP000214561">
    <property type="component" value="Chromosome"/>
</dbReference>
<dbReference type="Gene3D" id="1.10.287.380">
    <property type="entry name" value="Valyl-tRNA synthetase, C-terminal domain"/>
    <property type="match status" value="1"/>
</dbReference>
<evidence type="ECO:0000256" key="4">
    <source>
        <dbReference type="ARBA" id="ARBA00022741"/>
    </source>
</evidence>
<dbReference type="Pfam" id="PF16326">
    <property type="entry name" value="ABC_tran_CTD"/>
    <property type="match status" value="1"/>
</dbReference>
<dbReference type="InterPro" id="IPR032524">
    <property type="entry name" value="ABC_tran_C"/>
</dbReference>
<keyword evidence="2 12" id="KW-0963">Cytoplasm</keyword>
<dbReference type="GO" id="GO:0006281">
    <property type="term" value="P:DNA repair"/>
    <property type="evidence" value="ECO:0007669"/>
    <property type="project" value="UniProtKB-KW"/>
</dbReference>
<organism evidence="15 16">
    <name type="scientific">Alcaligenes faecalis</name>
    <dbReference type="NCBI Taxonomy" id="511"/>
    <lineage>
        <taxon>Bacteria</taxon>
        <taxon>Pseudomonadati</taxon>
        <taxon>Pseudomonadota</taxon>
        <taxon>Betaproteobacteria</taxon>
        <taxon>Burkholderiales</taxon>
        <taxon>Alcaligenaceae</taxon>
        <taxon>Alcaligenes</taxon>
    </lineage>
</organism>
<evidence type="ECO:0000256" key="1">
    <source>
        <dbReference type="ARBA" id="ARBA00022475"/>
    </source>
</evidence>
<evidence type="ECO:0000256" key="7">
    <source>
        <dbReference type="ARBA" id="ARBA00022840"/>
    </source>
</evidence>
<evidence type="ECO:0000256" key="8">
    <source>
        <dbReference type="ARBA" id="ARBA00023125"/>
    </source>
</evidence>
<evidence type="ECO:0000256" key="11">
    <source>
        <dbReference type="ARBA" id="ARBA00061478"/>
    </source>
</evidence>
<evidence type="ECO:0000256" key="5">
    <source>
        <dbReference type="ARBA" id="ARBA00022763"/>
    </source>
</evidence>
<dbReference type="KEGG" id="afq:AFA_03620"/>
<accession>A0AB33CPW8</accession>
<evidence type="ECO:0000256" key="13">
    <source>
        <dbReference type="SAM" id="MobiDB-lite"/>
    </source>
</evidence>
<evidence type="ECO:0000256" key="3">
    <source>
        <dbReference type="ARBA" id="ARBA00022737"/>
    </source>
</evidence>
<dbReference type="FunFam" id="3.40.50.300:FF:000011">
    <property type="entry name" value="Putative ABC transporter ATP-binding component"/>
    <property type="match status" value="1"/>
</dbReference>
<dbReference type="GO" id="GO:0005737">
    <property type="term" value="C:cytoplasm"/>
    <property type="evidence" value="ECO:0007669"/>
    <property type="project" value="UniProtKB-SubCell"/>
</dbReference>
<dbReference type="Pfam" id="PF12848">
    <property type="entry name" value="ABC_tran_Xtn"/>
    <property type="match status" value="1"/>
</dbReference>
<evidence type="ECO:0000259" key="14">
    <source>
        <dbReference type="PROSITE" id="PS50893"/>
    </source>
</evidence>
<proteinExistence type="inferred from homology"/>
<dbReference type="SMART" id="SM00382">
    <property type="entry name" value="AAA"/>
    <property type="match status" value="2"/>
</dbReference>
<dbReference type="RefSeq" id="WP_094195745.1">
    <property type="nucleotide sequence ID" value="NZ_CP021641.1"/>
</dbReference>
<dbReference type="GO" id="GO:0005524">
    <property type="term" value="F:ATP binding"/>
    <property type="evidence" value="ECO:0007669"/>
    <property type="project" value="UniProtKB-UniRule"/>
</dbReference>
<comment type="catalytic activity">
    <reaction evidence="10 12">
        <text>ATP + H2O = ADP + phosphate + H(+)</text>
        <dbReference type="Rhea" id="RHEA:13065"/>
        <dbReference type="ChEBI" id="CHEBI:15377"/>
        <dbReference type="ChEBI" id="CHEBI:15378"/>
        <dbReference type="ChEBI" id="CHEBI:30616"/>
        <dbReference type="ChEBI" id="CHEBI:43474"/>
        <dbReference type="ChEBI" id="CHEBI:456216"/>
    </reaction>
</comment>
<evidence type="ECO:0000256" key="2">
    <source>
        <dbReference type="ARBA" id="ARBA00022490"/>
    </source>
</evidence>
<feature type="domain" description="ABC transporter" evidence="14">
    <location>
        <begin position="6"/>
        <end position="219"/>
    </location>
</feature>
<dbReference type="FunFam" id="3.40.50.300:FF:000309">
    <property type="entry name" value="ABC transporter ATP-binding protein"/>
    <property type="match status" value="1"/>
</dbReference>
<feature type="coiled-coil region" evidence="12">
    <location>
        <begin position="573"/>
        <end position="600"/>
    </location>
</feature>
<evidence type="ECO:0000313" key="16">
    <source>
        <dbReference type="Proteomes" id="UP000214561"/>
    </source>
</evidence>
<keyword evidence="7 12" id="KW-0067">ATP-binding</keyword>
<evidence type="ECO:0000256" key="12">
    <source>
        <dbReference type="HAMAP-Rule" id="MF_00848"/>
    </source>
</evidence>
<dbReference type="InterPro" id="IPR051309">
    <property type="entry name" value="ABCF_ATPase"/>
</dbReference>
<keyword evidence="1" id="KW-0472">Membrane</keyword>
<sequence length="604" mass="67743">MSNNLISLTDVQLAFGHHPLLDHADLVIQKNERIGLIGRNGAGKSSLLKILDQRQAPDDGQIKRLGGLKIATVEQEPELDPEVSIYDFLCGDFTETEDWQRPARVNALMDKLGLDPDALTGSLSGGQRKRVALANALVEEPDLLLLDEPTNHLDFDGILWLEQLLLDFRGSAVIITHDRRFLDVVTTRIIELDRGKLFSFPGNFSQWQERKAEFLEAEKQQNAKFDKFLAQEEVWIRKGVQARRTRDEGRVRRLEQLRRDRAERRERSGDVKFAISEGQRSGKLVAELQGVTHGYDGRILIKDFSTVLMRGDRIGLIGHNGAGKTTLLRIMLGLQEPNSGVVRHGTKLNIGYFDQMRSRLDENATLADTISPGSEWVEIGNQRKHIMSYLEDFLFPAARAHSPVRSLSGGERARLALARMFAQPTNVLVLDEPTNDLDIETLELLEDLIQDYTGTVLLVSHDRTFLDNVVTQVIAAEGDGHWGEYVGGYDEWLAQRPQTRTEAAASSAPAPAAAEKSATERNTKTAKPGRLAPWEEKELEALPEKIAAIESQQAELAEQLSAPDLYKDGSTLADEINSQLDQLNKDLEQLFERWEKLEEKRLAS</sequence>
<evidence type="ECO:0000256" key="10">
    <source>
        <dbReference type="ARBA" id="ARBA00049360"/>
    </source>
</evidence>
<dbReference type="GO" id="GO:0003677">
    <property type="term" value="F:DNA binding"/>
    <property type="evidence" value="ECO:0007669"/>
    <property type="project" value="UniProtKB-UniRule"/>
</dbReference>
<keyword evidence="4 12" id="KW-0547">Nucleotide-binding</keyword>
<comment type="similarity">
    <text evidence="11 12">Belongs to the ABC transporter superfamily. ABCF family. Uup subfamily.</text>
</comment>
<keyword evidence="12" id="KW-0175">Coiled coil</keyword>
<dbReference type="InterPro" id="IPR043686">
    <property type="entry name" value="Uup"/>
</dbReference>
<dbReference type="PROSITE" id="PS00211">
    <property type="entry name" value="ABC_TRANSPORTER_1"/>
    <property type="match status" value="2"/>
</dbReference>
<dbReference type="InterPro" id="IPR037118">
    <property type="entry name" value="Val-tRNA_synth_C_sf"/>
</dbReference>
<feature type="domain" description="ABC transporter" evidence="14">
    <location>
        <begin position="286"/>
        <end position="503"/>
    </location>
</feature>
<dbReference type="GO" id="GO:0043022">
    <property type="term" value="F:ribosome binding"/>
    <property type="evidence" value="ECO:0007669"/>
    <property type="project" value="UniProtKB-UniRule"/>
</dbReference>